<evidence type="ECO:0000313" key="3">
    <source>
        <dbReference type="Proteomes" id="UP000055590"/>
    </source>
</evidence>
<dbReference type="RefSeq" id="WP_050726579.1">
    <property type="nucleotide sequence ID" value="NZ_CP012332.1"/>
</dbReference>
<dbReference type="InterPro" id="IPR002545">
    <property type="entry name" value="CheW-lke_dom"/>
</dbReference>
<proteinExistence type="predicted"/>
<feature type="domain" description="CheW-like" evidence="1">
    <location>
        <begin position="55"/>
        <end position="123"/>
    </location>
</feature>
<dbReference type="SUPFAM" id="SSF50341">
    <property type="entry name" value="CheW-like"/>
    <property type="match status" value="1"/>
</dbReference>
<dbReference type="KEGG" id="vin:AKJ08_2792"/>
<dbReference type="GO" id="GO:0007165">
    <property type="term" value="P:signal transduction"/>
    <property type="evidence" value="ECO:0007669"/>
    <property type="project" value="InterPro"/>
</dbReference>
<dbReference type="AlphaFoldDB" id="A0A0K1PFW1"/>
<accession>A0A0K1PFW1</accession>
<gene>
    <name evidence="2" type="ORF">AKJ08_2792</name>
</gene>
<evidence type="ECO:0000313" key="2">
    <source>
        <dbReference type="EMBL" id="AKU92405.1"/>
    </source>
</evidence>
<organism evidence="2 3">
    <name type="scientific">Vulgatibacter incomptus</name>
    <dbReference type="NCBI Taxonomy" id="1391653"/>
    <lineage>
        <taxon>Bacteria</taxon>
        <taxon>Pseudomonadati</taxon>
        <taxon>Myxococcota</taxon>
        <taxon>Myxococcia</taxon>
        <taxon>Myxococcales</taxon>
        <taxon>Cystobacterineae</taxon>
        <taxon>Vulgatibacteraceae</taxon>
        <taxon>Vulgatibacter</taxon>
    </lineage>
</organism>
<dbReference type="Proteomes" id="UP000055590">
    <property type="component" value="Chromosome"/>
</dbReference>
<dbReference type="Pfam" id="PF01584">
    <property type="entry name" value="CheW"/>
    <property type="match status" value="1"/>
</dbReference>
<reference evidence="2 3" key="1">
    <citation type="submission" date="2015-08" db="EMBL/GenBank/DDBJ databases">
        <authorList>
            <person name="Babu N.S."/>
            <person name="Beckwith C.J."/>
            <person name="Beseler K.G."/>
            <person name="Brison A."/>
            <person name="Carone J.V."/>
            <person name="Caskin T.P."/>
            <person name="Diamond M."/>
            <person name="Durham M.E."/>
            <person name="Foxe J.M."/>
            <person name="Go M."/>
            <person name="Henderson B.A."/>
            <person name="Jones I.B."/>
            <person name="McGettigan J.A."/>
            <person name="Micheletti S.J."/>
            <person name="Nasrallah M.E."/>
            <person name="Ortiz D."/>
            <person name="Piller C.R."/>
            <person name="Privatt S.R."/>
            <person name="Schneider S.L."/>
            <person name="Sharp S."/>
            <person name="Smith T.C."/>
            <person name="Stanton J.D."/>
            <person name="Ullery H.E."/>
            <person name="Wilson R.J."/>
            <person name="Serrano M.G."/>
            <person name="Buck G."/>
            <person name="Lee V."/>
            <person name="Wang Y."/>
            <person name="Carvalho R."/>
            <person name="Voegtly L."/>
            <person name="Shi R."/>
            <person name="Duckworth R."/>
            <person name="Johnson A."/>
            <person name="Loviza R."/>
            <person name="Walstead R."/>
            <person name="Shah Z."/>
            <person name="Kiflezghi M."/>
            <person name="Wade K."/>
            <person name="Ball S.L."/>
            <person name="Bradley K.W."/>
            <person name="Asai D.J."/>
            <person name="Bowman C.A."/>
            <person name="Russell D.A."/>
            <person name="Pope W.H."/>
            <person name="Jacobs-Sera D."/>
            <person name="Hendrix R.W."/>
            <person name="Hatfull G.F."/>
        </authorList>
    </citation>
    <scope>NUCLEOTIDE SEQUENCE [LARGE SCALE GENOMIC DNA]</scope>
    <source>
        <strain evidence="2 3">DSM 27710</strain>
    </source>
</reference>
<dbReference type="InterPro" id="IPR036061">
    <property type="entry name" value="CheW-like_dom_sf"/>
</dbReference>
<protein>
    <submittedName>
        <fullName evidence="2">CheW domain protein</fullName>
    </submittedName>
</protein>
<name>A0A0K1PFW1_9BACT</name>
<keyword evidence="3" id="KW-1185">Reference proteome</keyword>
<evidence type="ECO:0000259" key="1">
    <source>
        <dbReference type="Pfam" id="PF01584"/>
    </source>
</evidence>
<dbReference type="EMBL" id="CP012332">
    <property type="protein sequence ID" value="AKU92405.1"/>
    <property type="molecule type" value="Genomic_DNA"/>
</dbReference>
<dbReference type="GO" id="GO:0006935">
    <property type="term" value="P:chemotaxis"/>
    <property type="evidence" value="ECO:0007669"/>
    <property type="project" value="InterPro"/>
</dbReference>
<dbReference type="STRING" id="1391653.AKJ08_2792"/>
<sequence length="125" mass="13489">MIASSASAPELLVFEVDGRRHAARVERIRRIAQRPRLADHGWIDDTALGEVRVGQHGLVVEHEAGERTLSVDRVVGLRKVVAGSIHPLPGLAAALMGTEGIGGLVDVDEELILLVDVPELLRKEP</sequence>